<dbReference type="PANTHER" id="PTHR30055:SF151">
    <property type="entry name" value="TRANSCRIPTIONAL REGULATORY PROTEIN"/>
    <property type="match status" value="1"/>
</dbReference>
<dbReference type="InterPro" id="IPR009057">
    <property type="entry name" value="Homeodomain-like_sf"/>
</dbReference>
<dbReference type="InterPro" id="IPR001647">
    <property type="entry name" value="HTH_TetR"/>
</dbReference>
<sequence length="316" mass="34563">MPDDRDVPAEFDLPRGIALAWGVAASPQRGPKREMSVERIVDAAVELADAEGLGAVSMAAVAKRLGFTPMSLYRYVSAKDDLLLLMMEEGTGVPSHAWREADGWRERLLMLYRELVAVYARHPWLLQIPVTGSPATPNNSEWVEAGLTALDETPLLAEEKLAVWLIVTGLSRWNGIVLTGYGDAARRSGRTAAEVAADEQALYEALVTPEAYPRLHAAAEAGVFASPYDPFVFGIERALDGVEAYMASLDRGEPHRLADEVEVLEDADVADDKKYRQATKAAADAEKAVLQAEKVLRQARKAQAQALKEARARKRD</sequence>
<evidence type="ECO:0000313" key="7">
    <source>
        <dbReference type="EMBL" id="KAB1648127.1"/>
    </source>
</evidence>
<keyword evidence="8" id="KW-1185">Reference proteome</keyword>
<evidence type="ECO:0000256" key="5">
    <source>
        <dbReference type="SAM" id="Coils"/>
    </source>
</evidence>
<dbReference type="SUPFAM" id="SSF46689">
    <property type="entry name" value="Homeodomain-like"/>
    <property type="match status" value="1"/>
</dbReference>
<proteinExistence type="predicted"/>
<dbReference type="Pfam" id="PF00440">
    <property type="entry name" value="TetR_N"/>
    <property type="match status" value="1"/>
</dbReference>
<evidence type="ECO:0000256" key="3">
    <source>
        <dbReference type="ARBA" id="ARBA00023163"/>
    </source>
</evidence>
<dbReference type="GO" id="GO:0003700">
    <property type="term" value="F:DNA-binding transcription factor activity"/>
    <property type="evidence" value="ECO:0007669"/>
    <property type="project" value="TreeGrafter"/>
</dbReference>
<reference evidence="7 8" key="1">
    <citation type="submission" date="2019-09" db="EMBL/GenBank/DDBJ databases">
        <title>Phylogeny of genus Pseudoclavibacter and closely related genus.</title>
        <authorList>
            <person name="Li Y."/>
        </authorList>
    </citation>
    <scope>NUCLEOTIDE SEQUENCE [LARGE SCALE GENOMIC DNA]</scope>
    <source>
        <strain evidence="7 8">EGI 60007</strain>
    </source>
</reference>
<accession>A0A6H9WI34</accession>
<evidence type="ECO:0000259" key="6">
    <source>
        <dbReference type="PROSITE" id="PS50977"/>
    </source>
</evidence>
<feature type="coiled-coil region" evidence="5">
    <location>
        <begin position="275"/>
        <end position="305"/>
    </location>
</feature>
<gene>
    <name evidence="7" type="ORF">F8O04_10420</name>
</gene>
<dbReference type="InterPro" id="IPR004111">
    <property type="entry name" value="Repressor_TetR_C"/>
</dbReference>
<dbReference type="AlphaFoldDB" id="A0A6H9WI34"/>
<dbReference type="PRINTS" id="PR00455">
    <property type="entry name" value="HTHTETR"/>
</dbReference>
<name>A0A6H9WI34_9MICO</name>
<dbReference type="Proteomes" id="UP000431744">
    <property type="component" value="Unassembled WGS sequence"/>
</dbReference>
<dbReference type="InterPro" id="IPR036271">
    <property type="entry name" value="Tet_transcr_reg_TetR-rel_C_sf"/>
</dbReference>
<dbReference type="GO" id="GO:0045892">
    <property type="term" value="P:negative regulation of DNA-templated transcription"/>
    <property type="evidence" value="ECO:0007669"/>
    <property type="project" value="InterPro"/>
</dbReference>
<organism evidence="7 8">
    <name type="scientific">Pseudoclavibacter endophyticus</name>
    <dbReference type="NCBI Taxonomy" id="1778590"/>
    <lineage>
        <taxon>Bacteria</taxon>
        <taxon>Bacillati</taxon>
        <taxon>Actinomycetota</taxon>
        <taxon>Actinomycetes</taxon>
        <taxon>Micrococcales</taxon>
        <taxon>Microbacteriaceae</taxon>
        <taxon>Pseudoclavibacter</taxon>
    </lineage>
</organism>
<feature type="DNA-binding region" description="H-T-H motif" evidence="4">
    <location>
        <begin position="57"/>
        <end position="76"/>
    </location>
</feature>
<evidence type="ECO:0000256" key="1">
    <source>
        <dbReference type="ARBA" id="ARBA00023015"/>
    </source>
</evidence>
<dbReference type="InterPro" id="IPR050109">
    <property type="entry name" value="HTH-type_TetR-like_transc_reg"/>
</dbReference>
<dbReference type="Gene3D" id="1.10.357.10">
    <property type="entry name" value="Tetracycline Repressor, domain 2"/>
    <property type="match status" value="1"/>
</dbReference>
<evidence type="ECO:0000256" key="4">
    <source>
        <dbReference type="PROSITE-ProRule" id="PRU00335"/>
    </source>
</evidence>
<evidence type="ECO:0000256" key="2">
    <source>
        <dbReference type="ARBA" id="ARBA00023125"/>
    </source>
</evidence>
<keyword evidence="2 4" id="KW-0238">DNA-binding</keyword>
<dbReference type="SUPFAM" id="SSF48498">
    <property type="entry name" value="Tetracyclin repressor-like, C-terminal domain"/>
    <property type="match status" value="1"/>
</dbReference>
<keyword evidence="5" id="KW-0175">Coiled coil</keyword>
<dbReference type="Gene3D" id="1.10.10.60">
    <property type="entry name" value="Homeodomain-like"/>
    <property type="match status" value="1"/>
</dbReference>
<dbReference type="GO" id="GO:0000976">
    <property type="term" value="F:transcription cis-regulatory region binding"/>
    <property type="evidence" value="ECO:0007669"/>
    <property type="project" value="TreeGrafter"/>
</dbReference>
<feature type="domain" description="HTH tetR-type" evidence="6">
    <location>
        <begin position="34"/>
        <end position="94"/>
    </location>
</feature>
<dbReference type="Pfam" id="PF02909">
    <property type="entry name" value="TetR_C_1"/>
    <property type="match status" value="1"/>
</dbReference>
<keyword evidence="3" id="KW-0804">Transcription</keyword>
<dbReference type="EMBL" id="WBJY01000002">
    <property type="protein sequence ID" value="KAB1648127.1"/>
    <property type="molecule type" value="Genomic_DNA"/>
</dbReference>
<keyword evidence="1" id="KW-0805">Transcription regulation</keyword>
<dbReference type="RefSeq" id="WP_158029322.1">
    <property type="nucleotide sequence ID" value="NZ_BMHG01000001.1"/>
</dbReference>
<evidence type="ECO:0000313" key="8">
    <source>
        <dbReference type="Proteomes" id="UP000431744"/>
    </source>
</evidence>
<comment type="caution">
    <text evidence="7">The sequence shown here is derived from an EMBL/GenBank/DDBJ whole genome shotgun (WGS) entry which is preliminary data.</text>
</comment>
<dbReference type="OrthoDB" id="2570341at2"/>
<dbReference type="PROSITE" id="PS50977">
    <property type="entry name" value="HTH_TETR_2"/>
    <property type="match status" value="1"/>
</dbReference>
<dbReference type="PANTHER" id="PTHR30055">
    <property type="entry name" value="HTH-TYPE TRANSCRIPTIONAL REGULATOR RUTR"/>
    <property type="match status" value="1"/>
</dbReference>
<protein>
    <submittedName>
        <fullName evidence="7">TetR/AcrR family transcriptional regulator</fullName>
    </submittedName>
</protein>